<dbReference type="SFLD" id="SFLDG01129">
    <property type="entry name" value="C1.5:_HAD__Beta-PGM__Phosphata"/>
    <property type="match status" value="1"/>
</dbReference>
<accession>A0AAD6VR81</accession>
<dbReference type="InterPro" id="IPR051828">
    <property type="entry name" value="HAD-like_hydrolase_domain"/>
</dbReference>
<dbReference type="PANTHER" id="PTHR46191">
    <property type="match status" value="1"/>
</dbReference>
<name>A0AAD6VR81_9AGAR</name>
<dbReference type="InterPro" id="IPR044924">
    <property type="entry name" value="HAD-SF_hydro_IA_REG-2-like_cap"/>
</dbReference>
<dbReference type="InterPro" id="IPR006439">
    <property type="entry name" value="HAD-SF_hydro_IA"/>
</dbReference>
<dbReference type="SFLD" id="SFLDS00003">
    <property type="entry name" value="Haloacid_Dehalogenase"/>
    <property type="match status" value="1"/>
</dbReference>
<evidence type="ECO:0000313" key="1">
    <source>
        <dbReference type="EMBL" id="KAJ7217956.1"/>
    </source>
</evidence>
<dbReference type="Proteomes" id="UP001219525">
    <property type="component" value="Unassembled WGS sequence"/>
</dbReference>
<sequence length="250" mass="27660">MLPLTSKIRLVSFDLLHTLIVPRHPIHVQYARALEPFVGLLDAQALKYSLHTALRQLQVEKPLYGGDTTAWWSEVIRRTALGAGAEPKALDASLSLIVPRLMSSFSTKEAYKSFDNSLDVLHALHHDLGVHTAVVSNADSRMLAVLKDLNFPTSLTPIILSELEGVEKPSPEIFQLLLQRVNSRVEPPITPAECVHVGDELQRDGLGARNAGMNALLLKSRGGEDPFSLEVPIQTVENMSEILEWVRVRV</sequence>
<dbReference type="GO" id="GO:0016791">
    <property type="term" value="F:phosphatase activity"/>
    <property type="evidence" value="ECO:0007669"/>
    <property type="project" value="UniProtKB-ARBA"/>
</dbReference>
<dbReference type="EMBL" id="JARJCW010000013">
    <property type="protein sequence ID" value="KAJ7217956.1"/>
    <property type="molecule type" value="Genomic_DNA"/>
</dbReference>
<dbReference type="AlphaFoldDB" id="A0AAD6VR81"/>
<dbReference type="NCBIfam" id="TIGR01549">
    <property type="entry name" value="HAD-SF-IA-v1"/>
    <property type="match status" value="1"/>
</dbReference>
<dbReference type="InterPro" id="IPR036412">
    <property type="entry name" value="HAD-like_sf"/>
</dbReference>
<dbReference type="PANTHER" id="PTHR46191:SF2">
    <property type="entry name" value="HALOACID DEHALOGENASE-LIKE HYDROLASE DOMAIN-CONTAINING PROTEIN 3"/>
    <property type="match status" value="1"/>
</dbReference>
<dbReference type="Pfam" id="PF00702">
    <property type="entry name" value="Hydrolase"/>
    <property type="match status" value="1"/>
</dbReference>
<reference evidence="1" key="1">
    <citation type="submission" date="2023-03" db="EMBL/GenBank/DDBJ databases">
        <title>Massive genome expansion in bonnet fungi (Mycena s.s.) driven by repeated elements and novel gene families across ecological guilds.</title>
        <authorList>
            <consortium name="Lawrence Berkeley National Laboratory"/>
            <person name="Harder C.B."/>
            <person name="Miyauchi S."/>
            <person name="Viragh M."/>
            <person name="Kuo A."/>
            <person name="Thoen E."/>
            <person name="Andreopoulos B."/>
            <person name="Lu D."/>
            <person name="Skrede I."/>
            <person name="Drula E."/>
            <person name="Henrissat B."/>
            <person name="Morin E."/>
            <person name="Kohler A."/>
            <person name="Barry K."/>
            <person name="LaButti K."/>
            <person name="Morin E."/>
            <person name="Salamov A."/>
            <person name="Lipzen A."/>
            <person name="Mereny Z."/>
            <person name="Hegedus B."/>
            <person name="Baldrian P."/>
            <person name="Stursova M."/>
            <person name="Weitz H."/>
            <person name="Taylor A."/>
            <person name="Grigoriev I.V."/>
            <person name="Nagy L.G."/>
            <person name="Martin F."/>
            <person name="Kauserud H."/>
        </authorList>
    </citation>
    <scope>NUCLEOTIDE SEQUENCE</scope>
    <source>
        <strain evidence="1">9144</strain>
    </source>
</reference>
<proteinExistence type="predicted"/>
<keyword evidence="1" id="KW-0378">Hydrolase</keyword>
<keyword evidence="2" id="KW-1185">Reference proteome</keyword>
<dbReference type="InterPro" id="IPR023214">
    <property type="entry name" value="HAD_sf"/>
</dbReference>
<dbReference type="SUPFAM" id="SSF56784">
    <property type="entry name" value="HAD-like"/>
    <property type="match status" value="1"/>
</dbReference>
<dbReference type="GO" id="GO:0005634">
    <property type="term" value="C:nucleus"/>
    <property type="evidence" value="ECO:0007669"/>
    <property type="project" value="TreeGrafter"/>
</dbReference>
<dbReference type="Gene3D" id="1.10.150.720">
    <property type="entry name" value="Haloacid dehalogenase-like hydrolase"/>
    <property type="match status" value="1"/>
</dbReference>
<gene>
    <name evidence="1" type="ORF">GGX14DRAFT_598870</name>
</gene>
<comment type="caution">
    <text evidence="1">The sequence shown here is derived from an EMBL/GenBank/DDBJ whole genome shotgun (WGS) entry which is preliminary data.</text>
</comment>
<dbReference type="Gene3D" id="3.40.50.1000">
    <property type="entry name" value="HAD superfamily/HAD-like"/>
    <property type="match status" value="1"/>
</dbReference>
<organism evidence="1 2">
    <name type="scientific">Mycena pura</name>
    <dbReference type="NCBI Taxonomy" id="153505"/>
    <lineage>
        <taxon>Eukaryota</taxon>
        <taxon>Fungi</taxon>
        <taxon>Dikarya</taxon>
        <taxon>Basidiomycota</taxon>
        <taxon>Agaricomycotina</taxon>
        <taxon>Agaricomycetes</taxon>
        <taxon>Agaricomycetidae</taxon>
        <taxon>Agaricales</taxon>
        <taxon>Marasmiineae</taxon>
        <taxon>Mycenaceae</taxon>
        <taxon>Mycena</taxon>
    </lineage>
</organism>
<protein>
    <submittedName>
        <fullName evidence="1">HAD hydrolase subfamily IA REG-2-like protein</fullName>
    </submittedName>
</protein>
<evidence type="ECO:0000313" key="2">
    <source>
        <dbReference type="Proteomes" id="UP001219525"/>
    </source>
</evidence>